<evidence type="ECO:0000256" key="4">
    <source>
        <dbReference type="ARBA" id="ARBA00022989"/>
    </source>
</evidence>
<organism evidence="7">
    <name type="scientific">Acidithiobacillus ferrivorans</name>
    <dbReference type="NCBI Taxonomy" id="160808"/>
    <lineage>
        <taxon>Bacteria</taxon>
        <taxon>Pseudomonadati</taxon>
        <taxon>Pseudomonadota</taxon>
        <taxon>Acidithiobacillia</taxon>
        <taxon>Acidithiobacillales</taxon>
        <taxon>Acidithiobacillaceae</taxon>
        <taxon>Acidithiobacillus</taxon>
    </lineage>
</organism>
<keyword evidence="2" id="KW-1003">Cell membrane</keyword>
<keyword evidence="5 6" id="KW-0472">Membrane</keyword>
<comment type="subcellular location">
    <subcellularLocation>
        <location evidence="1">Cell membrane</location>
        <topology evidence="1">Multi-pass membrane protein</topology>
    </subcellularLocation>
</comment>
<accession>A0A060UKG4</accession>
<evidence type="ECO:0000313" key="9">
    <source>
        <dbReference type="Proteomes" id="UP000193925"/>
    </source>
</evidence>
<sequence>MQAATAPLWTNRDNIRSGIVDGNQDLIVMMEFHQERHSVNIPPFLLSATHTALPIIHRYGLWVISGAIFLDSFGVIFMLGESILVAAGFLARYGALSIWLPIPMTVIAATLGNYGAYGLGSRFSHLIPLRWGRWIGITAPRLEKTACFFKRHSPVAVMLGRFIVPLRNCRVMWQTVPRWVFGASHGGAYWVPWLGSLYAARWLVGSGIFTSGVRKKGHLDPIESNLPESAV</sequence>
<dbReference type="GO" id="GO:0005886">
    <property type="term" value="C:plasma membrane"/>
    <property type="evidence" value="ECO:0007669"/>
    <property type="project" value="UniProtKB-SubCell"/>
</dbReference>
<dbReference type="EMBL" id="LT841305">
    <property type="protein sequence ID" value="SMH64836.1"/>
    <property type="molecule type" value="Genomic_DNA"/>
</dbReference>
<evidence type="ECO:0000256" key="5">
    <source>
        <dbReference type="ARBA" id="ARBA00023136"/>
    </source>
</evidence>
<name>A0A060UKG4_9PROT</name>
<evidence type="ECO:0000313" key="7">
    <source>
        <dbReference type="EMBL" id="CDQ09167.1"/>
    </source>
</evidence>
<reference evidence="8 9" key="3">
    <citation type="submission" date="2017-03" db="EMBL/GenBank/DDBJ databases">
        <authorList>
            <person name="Regsiter A."/>
            <person name="William W."/>
        </authorList>
    </citation>
    <scope>NUCLEOTIDE SEQUENCE [LARGE SCALE GENOMIC DNA]</scope>
    <source>
        <strain evidence="8">PRJEB5721</strain>
    </source>
</reference>
<reference evidence="7" key="1">
    <citation type="submission" date="2014-03" db="EMBL/GenBank/DDBJ databases">
        <authorList>
            <person name="Genoscope - CEA"/>
        </authorList>
    </citation>
    <scope>NUCLEOTIDE SEQUENCE [LARGE SCALE GENOMIC DNA]</scope>
    <source>
        <strain evidence="7">CF27</strain>
    </source>
</reference>
<dbReference type="Proteomes" id="UP000193925">
    <property type="component" value="Chromosome AFERRI"/>
</dbReference>
<gene>
    <name evidence="8" type="ORF">AFERRI_10870</name>
    <name evidence="7" type="ORF">AFERRI_240001</name>
</gene>
<protein>
    <submittedName>
        <fullName evidence="7">SNARE associated protein (Modular protein)</fullName>
    </submittedName>
</protein>
<proteinExistence type="predicted"/>
<evidence type="ECO:0000256" key="1">
    <source>
        <dbReference type="ARBA" id="ARBA00004651"/>
    </source>
</evidence>
<feature type="transmembrane region" description="Helical" evidence="6">
    <location>
        <begin position="59"/>
        <end position="78"/>
    </location>
</feature>
<evidence type="ECO:0000313" key="8">
    <source>
        <dbReference type="EMBL" id="SMH64836.1"/>
    </source>
</evidence>
<evidence type="ECO:0000256" key="6">
    <source>
        <dbReference type="SAM" id="Phobius"/>
    </source>
</evidence>
<dbReference type="PANTHER" id="PTHR42709:SF6">
    <property type="entry name" value="UNDECAPRENYL PHOSPHATE TRANSPORTER A"/>
    <property type="match status" value="1"/>
</dbReference>
<dbReference type="PANTHER" id="PTHR42709">
    <property type="entry name" value="ALKALINE PHOSPHATASE LIKE PROTEIN"/>
    <property type="match status" value="1"/>
</dbReference>
<feature type="transmembrane region" description="Helical" evidence="6">
    <location>
        <begin position="98"/>
        <end position="120"/>
    </location>
</feature>
<keyword evidence="9" id="KW-1185">Reference proteome</keyword>
<evidence type="ECO:0000256" key="3">
    <source>
        <dbReference type="ARBA" id="ARBA00022692"/>
    </source>
</evidence>
<dbReference type="InterPro" id="IPR051311">
    <property type="entry name" value="DedA_domain"/>
</dbReference>
<keyword evidence="4 6" id="KW-1133">Transmembrane helix</keyword>
<dbReference type="AlphaFoldDB" id="A0A060UKG4"/>
<reference evidence="7" key="2">
    <citation type="submission" date="2014-07" db="EMBL/GenBank/DDBJ databases">
        <title>Initial genome analysis of the psychrotolerant acidophile Acidithiobacillus ferrivorans CF27: insights into iron and sulfur oxidation pathways and into biofilm formation.</title>
        <authorList>
            <person name="Talla E."/>
            <person name="Hedrich S."/>
            <person name="Mangenot S."/>
            <person name="Ji B."/>
            <person name="Johnson D.B."/>
            <person name="Barbe V."/>
            <person name="Bonnefoy V."/>
        </authorList>
    </citation>
    <scope>NUCLEOTIDE SEQUENCE [LARGE SCALE GENOMIC DNA]</scope>
    <source>
        <strain evidence="7">CF27</strain>
    </source>
</reference>
<dbReference type="EMBL" id="CCCS020000017">
    <property type="protein sequence ID" value="CDQ09167.1"/>
    <property type="molecule type" value="Genomic_DNA"/>
</dbReference>
<evidence type="ECO:0000256" key="2">
    <source>
        <dbReference type="ARBA" id="ARBA00022475"/>
    </source>
</evidence>
<keyword evidence="3 6" id="KW-0812">Transmembrane</keyword>